<dbReference type="EMBL" id="JACVVK020000138">
    <property type="protein sequence ID" value="KAK7489402.1"/>
    <property type="molecule type" value="Genomic_DNA"/>
</dbReference>
<feature type="compositionally biased region" description="Low complexity" evidence="1">
    <location>
        <begin position="80"/>
        <end position="114"/>
    </location>
</feature>
<dbReference type="Proteomes" id="UP001519460">
    <property type="component" value="Unassembled WGS sequence"/>
</dbReference>
<protein>
    <submittedName>
        <fullName evidence="2">Uncharacterized protein</fullName>
    </submittedName>
</protein>
<dbReference type="AlphaFoldDB" id="A0ABD0KRA4"/>
<comment type="caution">
    <text evidence="2">The sequence shown here is derived from an EMBL/GenBank/DDBJ whole genome shotgun (WGS) entry which is preliminary data.</text>
</comment>
<proteinExistence type="predicted"/>
<feature type="region of interest" description="Disordered" evidence="1">
    <location>
        <begin position="80"/>
        <end position="168"/>
    </location>
</feature>
<accession>A0ABD0KRA4</accession>
<name>A0ABD0KRA4_9CAEN</name>
<gene>
    <name evidence="2" type="ORF">BaRGS_00019346</name>
</gene>
<feature type="non-terminal residue" evidence="2">
    <location>
        <position position="1"/>
    </location>
</feature>
<keyword evidence="3" id="KW-1185">Reference proteome</keyword>
<evidence type="ECO:0000313" key="2">
    <source>
        <dbReference type="EMBL" id="KAK7489402.1"/>
    </source>
</evidence>
<feature type="compositionally biased region" description="Pro residues" evidence="1">
    <location>
        <begin position="115"/>
        <end position="126"/>
    </location>
</feature>
<evidence type="ECO:0000313" key="3">
    <source>
        <dbReference type="Proteomes" id="UP001519460"/>
    </source>
</evidence>
<sequence length="226" mass="23030">RQGYNIDEAEVQFAQCLDTHLNNLPSGAQRDALCSAFADANACVEGVKNTAYLPQRDYFDAMFAAQTTFFTEPPNNCTATATTTTTLAPTTTTTTPTTTTPTTTTSTTTTTAAPPAAPAAPPPTTTAPPTTTTMAPTTTATTPAPAIAPTTTTSSETTTAAPEAAPAGGYHPPAVVNVGDLPEALGTKLAELLADHVLASWTIVGEGSGANVVVVMTLTGSQHPYQ</sequence>
<feature type="compositionally biased region" description="Low complexity" evidence="1">
    <location>
        <begin position="127"/>
        <end position="167"/>
    </location>
</feature>
<reference evidence="2 3" key="1">
    <citation type="journal article" date="2023" name="Sci. Data">
        <title>Genome assembly of the Korean intertidal mud-creeper Batillaria attramentaria.</title>
        <authorList>
            <person name="Patra A.K."/>
            <person name="Ho P.T."/>
            <person name="Jun S."/>
            <person name="Lee S.J."/>
            <person name="Kim Y."/>
            <person name="Won Y.J."/>
        </authorList>
    </citation>
    <scope>NUCLEOTIDE SEQUENCE [LARGE SCALE GENOMIC DNA]</scope>
    <source>
        <strain evidence="2">Wonlab-2016</strain>
    </source>
</reference>
<evidence type="ECO:0000256" key="1">
    <source>
        <dbReference type="SAM" id="MobiDB-lite"/>
    </source>
</evidence>
<organism evidence="2 3">
    <name type="scientific">Batillaria attramentaria</name>
    <dbReference type="NCBI Taxonomy" id="370345"/>
    <lineage>
        <taxon>Eukaryota</taxon>
        <taxon>Metazoa</taxon>
        <taxon>Spiralia</taxon>
        <taxon>Lophotrochozoa</taxon>
        <taxon>Mollusca</taxon>
        <taxon>Gastropoda</taxon>
        <taxon>Caenogastropoda</taxon>
        <taxon>Sorbeoconcha</taxon>
        <taxon>Cerithioidea</taxon>
        <taxon>Batillariidae</taxon>
        <taxon>Batillaria</taxon>
    </lineage>
</organism>